<proteinExistence type="predicted"/>
<protein>
    <recommendedName>
        <fullName evidence="2">Tail specific protease domain-containing protein</fullName>
    </recommendedName>
</protein>
<keyword evidence="1" id="KW-0732">Signal</keyword>
<dbReference type="InterPro" id="IPR005151">
    <property type="entry name" value="Tail-specific_protease"/>
</dbReference>
<accession>A0A397W315</accession>
<feature type="domain" description="Tail specific protease" evidence="2">
    <location>
        <begin position="337"/>
        <end position="395"/>
    </location>
</feature>
<evidence type="ECO:0000313" key="3">
    <source>
        <dbReference type="EMBL" id="RIB27679.1"/>
    </source>
</evidence>
<dbReference type="GO" id="GO:0006508">
    <property type="term" value="P:proteolysis"/>
    <property type="evidence" value="ECO:0007669"/>
    <property type="project" value="InterPro"/>
</dbReference>
<sequence length="613" mass="69370">MKIIQVHSKLNVYLILFVTLLVIVLPPSTAAISCSKVSSALKKNKSVDYNDLKKCLESFPFNAKLATETVDAVLHFLSNYYVFYDRAREDPPSGFTYQPVDLKNELDSIRKKKFKSDYDFTITLRNIIFKLKDGHTSIFNLCYQRFNYDQGLSLYSVVTTDKKKKKKQIIKVLKDSVDSSNNNCEVIEIGGKPALQAIIDFANDTIQYSKDLSVRFNMALAPSKSQFLRELFQQFTLREDLPETSSIKYKLTCPKKKKPFILERKWKITYHDGFDGFSYSCLEQNNENISNGKTSRDKITKSTLSNKFKTSNSEDLKIAHAKELAAGSLYLLNDKSKTGVVVVDEEQSSDEDSYKDYFQELKKHGTKKIILDMSNNNGGTITVAIFLTSLLFSSKQPNAFPTDIILNNLTISKIENSFKTNSTVDDLYNPNVYLSFPFGNHFNSSSEFIGTQKKRTSNLYFDALTSDEKELLKNVSFPWTSDDIIIITNGFCASACALISLFLSEIHKVRTIAVGGLLNDQMSFSTYPGGQIISPDTVSSSVGDKIADVPGKNVLSFTVREAYDFDQNYTAKDVLEYSYKPADCRLYYDEKNVKDPSLLWLEASKILNNEVKC</sequence>
<dbReference type="InterPro" id="IPR029045">
    <property type="entry name" value="ClpP/crotonase-like_dom_sf"/>
</dbReference>
<keyword evidence="4" id="KW-1185">Reference proteome</keyword>
<evidence type="ECO:0000259" key="2">
    <source>
        <dbReference type="Pfam" id="PF03572"/>
    </source>
</evidence>
<dbReference type="PANTHER" id="PTHR37049:SF4">
    <property type="entry name" value="RHODANESE DOMAIN-CONTAINING PROTEIN"/>
    <property type="match status" value="1"/>
</dbReference>
<feature type="signal peptide" evidence="1">
    <location>
        <begin position="1"/>
        <end position="30"/>
    </location>
</feature>
<dbReference type="Gene3D" id="3.90.226.10">
    <property type="entry name" value="2-enoyl-CoA Hydratase, Chain A, domain 1"/>
    <property type="match status" value="1"/>
</dbReference>
<dbReference type="GO" id="GO:0008236">
    <property type="term" value="F:serine-type peptidase activity"/>
    <property type="evidence" value="ECO:0007669"/>
    <property type="project" value="InterPro"/>
</dbReference>
<dbReference type="STRING" id="44941.A0A397W315"/>
<comment type="caution">
    <text evidence="3">The sequence shown here is derived from an EMBL/GenBank/DDBJ whole genome shotgun (WGS) entry which is preliminary data.</text>
</comment>
<dbReference type="InterPro" id="IPR052766">
    <property type="entry name" value="S41A_metabolite_peptidase"/>
</dbReference>
<reference evidence="3 4" key="1">
    <citation type="submission" date="2018-06" db="EMBL/GenBank/DDBJ databases">
        <title>Comparative genomics reveals the genomic features of Rhizophagus irregularis, R. cerebriforme, R. diaphanum and Gigaspora rosea, and their symbiotic lifestyle signature.</title>
        <authorList>
            <person name="Morin E."/>
            <person name="San Clemente H."/>
            <person name="Chen E.C.H."/>
            <person name="De La Providencia I."/>
            <person name="Hainaut M."/>
            <person name="Kuo A."/>
            <person name="Kohler A."/>
            <person name="Murat C."/>
            <person name="Tang N."/>
            <person name="Roy S."/>
            <person name="Loubradou J."/>
            <person name="Henrissat B."/>
            <person name="Grigoriev I.V."/>
            <person name="Corradi N."/>
            <person name="Roux C."/>
            <person name="Martin F.M."/>
        </authorList>
    </citation>
    <scope>NUCLEOTIDE SEQUENCE [LARGE SCALE GENOMIC DNA]</scope>
    <source>
        <strain evidence="3 4">DAOM 194757</strain>
    </source>
</reference>
<name>A0A397W315_9GLOM</name>
<dbReference type="SUPFAM" id="SSF52096">
    <property type="entry name" value="ClpP/crotonase"/>
    <property type="match status" value="1"/>
</dbReference>
<evidence type="ECO:0000313" key="4">
    <source>
        <dbReference type="Proteomes" id="UP000266673"/>
    </source>
</evidence>
<dbReference type="EMBL" id="QKWP01000091">
    <property type="protein sequence ID" value="RIB27679.1"/>
    <property type="molecule type" value="Genomic_DNA"/>
</dbReference>
<dbReference type="OrthoDB" id="27214at2759"/>
<dbReference type="Pfam" id="PF03572">
    <property type="entry name" value="Peptidase_S41"/>
    <property type="match status" value="1"/>
</dbReference>
<dbReference type="PROSITE" id="PS51257">
    <property type="entry name" value="PROKAR_LIPOPROTEIN"/>
    <property type="match status" value="1"/>
</dbReference>
<gene>
    <name evidence="3" type="ORF">C2G38_1722745</name>
</gene>
<evidence type="ECO:0000256" key="1">
    <source>
        <dbReference type="SAM" id="SignalP"/>
    </source>
</evidence>
<organism evidence="3 4">
    <name type="scientific">Gigaspora rosea</name>
    <dbReference type="NCBI Taxonomy" id="44941"/>
    <lineage>
        <taxon>Eukaryota</taxon>
        <taxon>Fungi</taxon>
        <taxon>Fungi incertae sedis</taxon>
        <taxon>Mucoromycota</taxon>
        <taxon>Glomeromycotina</taxon>
        <taxon>Glomeromycetes</taxon>
        <taxon>Diversisporales</taxon>
        <taxon>Gigasporaceae</taxon>
        <taxon>Gigaspora</taxon>
    </lineage>
</organism>
<dbReference type="Proteomes" id="UP000266673">
    <property type="component" value="Unassembled WGS sequence"/>
</dbReference>
<dbReference type="PANTHER" id="PTHR37049">
    <property type="entry name" value="PEPTIDASE S41 FAMILY PROTEIN"/>
    <property type="match status" value="1"/>
</dbReference>
<dbReference type="AlphaFoldDB" id="A0A397W315"/>
<feature type="chain" id="PRO_5017445813" description="Tail specific protease domain-containing protein" evidence="1">
    <location>
        <begin position="31"/>
        <end position="613"/>
    </location>
</feature>